<keyword evidence="3" id="KW-0677">Repeat</keyword>
<feature type="domain" description="C2H2-type" evidence="13">
    <location>
        <begin position="322"/>
        <end position="351"/>
    </location>
</feature>
<dbReference type="PANTHER" id="PTHR24404">
    <property type="entry name" value="ZINC FINGER PROTEIN"/>
    <property type="match status" value="1"/>
</dbReference>
<keyword evidence="4 10" id="KW-0863">Zinc-finger</keyword>
<evidence type="ECO:0000256" key="8">
    <source>
        <dbReference type="ARBA" id="ARBA00023163"/>
    </source>
</evidence>
<dbReference type="SMART" id="SM00355">
    <property type="entry name" value="ZnF_C2H2"/>
    <property type="match status" value="8"/>
</dbReference>
<dbReference type="Gene3D" id="3.30.160.60">
    <property type="entry name" value="Classic Zinc Finger"/>
    <property type="match status" value="6"/>
</dbReference>
<dbReference type="InterPro" id="IPR013087">
    <property type="entry name" value="Znf_C2H2_type"/>
</dbReference>
<reference evidence="14 15" key="1">
    <citation type="submission" date="2023-10" db="EMBL/GenBank/DDBJ databases">
        <title>Genomes of two closely related lineages of the louse Polyplax serrata with different host specificities.</title>
        <authorList>
            <person name="Martinu J."/>
            <person name="Tarabai H."/>
            <person name="Stefka J."/>
            <person name="Hypsa V."/>
        </authorList>
    </citation>
    <scope>NUCLEOTIDE SEQUENCE [LARGE SCALE GENOMIC DNA]</scope>
    <source>
        <strain evidence="14">HR10_N</strain>
    </source>
</reference>
<gene>
    <name evidence="14" type="ORF">RUM43_008905</name>
</gene>
<feature type="domain" description="C2H2-type" evidence="13">
    <location>
        <begin position="238"/>
        <end position="265"/>
    </location>
</feature>
<evidence type="ECO:0000256" key="3">
    <source>
        <dbReference type="ARBA" id="ARBA00022737"/>
    </source>
</evidence>
<keyword evidence="8" id="KW-0804">Transcription</keyword>
<feature type="domain" description="C2H2-type" evidence="13">
    <location>
        <begin position="266"/>
        <end position="293"/>
    </location>
</feature>
<evidence type="ECO:0000256" key="12">
    <source>
        <dbReference type="SAM" id="MobiDB-lite"/>
    </source>
</evidence>
<evidence type="ECO:0000256" key="10">
    <source>
        <dbReference type="PROSITE-ProRule" id="PRU00042"/>
    </source>
</evidence>
<feature type="domain" description="C2H2-type" evidence="13">
    <location>
        <begin position="462"/>
        <end position="489"/>
    </location>
</feature>
<feature type="region of interest" description="Disordered" evidence="12">
    <location>
        <begin position="490"/>
        <end position="520"/>
    </location>
</feature>
<sequence>MNMQDQSNIYLVIIPWNYTNDIHICGRCKIQYTLLSLFLKHKEMCKENELKNPENDQLLIKAEVNNLIDIGPLDTFTEARENEQSHLNLLNNFLIRDDNQVKQCKIENLDGQKLCLAQKNILNNAKNVIQQKSNLMADWKRTLQNDEEDIATLLANQLSSETSADDAGVDASIDVQNRADSVESTETISQTKDDENKVMYRGKLRKLFSCQVEGCMYKTLLRKDIERHSRVHTGERPFKCFLCEKAFNRTDKLLLHQRIHAGDKRYKCTKCDYASVDSGSLIKHLRVHNGERPFKCQLCSYRARDSSQLTVHLRTHTGDSPFICTNSTCKAAFKTNSDLKRHMVVHSEEKPHSCTYCPYKSTLKRNLQIHIHSQHPNGELREYKCHLCPRFVLPTSRKLKNHMRKHHGAQESKPEKCGGVDSGEKSVEEGDLVEKQETYKKRKRKGRRNADRIPVGVMNKAYDCKLCDASFVCQDSLVTHQRYHSKIEGEMRRQKAEVSRGNGDFIRANNPGKTDEIEEPETSFDGVGVSVSLAGGELNLNDGCEVENSFSDSLRNAEILASLNSTQGIGNIRQYVMIAPEAMQNVYNSEEYALVQN</sequence>
<comment type="caution">
    <text evidence="14">The sequence shown here is derived from an EMBL/GenBank/DDBJ whole genome shotgun (WGS) entry which is preliminary data.</text>
</comment>
<proteinExistence type="predicted"/>
<keyword evidence="2" id="KW-0479">Metal-binding</keyword>
<dbReference type="GO" id="GO:0003677">
    <property type="term" value="F:DNA binding"/>
    <property type="evidence" value="ECO:0007669"/>
    <property type="project" value="UniProtKB-KW"/>
</dbReference>
<protein>
    <recommendedName>
        <fullName evidence="13">C2H2-type domain-containing protein</fullName>
    </recommendedName>
</protein>
<evidence type="ECO:0000256" key="7">
    <source>
        <dbReference type="ARBA" id="ARBA00023125"/>
    </source>
</evidence>
<evidence type="ECO:0000256" key="4">
    <source>
        <dbReference type="ARBA" id="ARBA00022771"/>
    </source>
</evidence>
<feature type="region of interest" description="Disordered" evidence="12">
    <location>
        <begin position="402"/>
        <end position="448"/>
    </location>
</feature>
<evidence type="ECO:0000256" key="5">
    <source>
        <dbReference type="ARBA" id="ARBA00022833"/>
    </source>
</evidence>
<comment type="subcellular location">
    <subcellularLocation>
        <location evidence="1">Nucleus</location>
    </subcellularLocation>
</comment>
<keyword evidence="5" id="KW-0862">Zinc</keyword>
<evidence type="ECO:0000256" key="2">
    <source>
        <dbReference type="ARBA" id="ARBA00022723"/>
    </source>
</evidence>
<feature type="domain" description="C2H2-type" evidence="13">
    <location>
        <begin position="208"/>
        <end position="237"/>
    </location>
</feature>
<dbReference type="PANTHER" id="PTHR24404:SF114">
    <property type="entry name" value="KLUMPFUSS, ISOFORM B-RELATED"/>
    <property type="match status" value="1"/>
</dbReference>
<accession>A0AAN8P9Z8</accession>
<keyword evidence="6" id="KW-0805">Transcription regulation</keyword>
<evidence type="ECO:0000256" key="9">
    <source>
        <dbReference type="ARBA" id="ARBA00023242"/>
    </source>
</evidence>
<feature type="compositionally biased region" description="Basic and acidic residues" evidence="12">
    <location>
        <begin position="408"/>
        <end position="439"/>
    </location>
</feature>
<dbReference type="PROSITE" id="PS00028">
    <property type="entry name" value="ZINC_FINGER_C2H2_1"/>
    <property type="match status" value="3"/>
</dbReference>
<feature type="domain" description="C2H2-type" evidence="13">
    <location>
        <begin position="294"/>
        <end position="321"/>
    </location>
</feature>
<dbReference type="InterPro" id="IPR036236">
    <property type="entry name" value="Znf_C2H2_sf"/>
</dbReference>
<dbReference type="EMBL" id="JAWJWE010000038">
    <property type="protein sequence ID" value="KAK6623053.1"/>
    <property type="molecule type" value="Genomic_DNA"/>
</dbReference>
<dbReference type="InterPro" id="IPR050589">
    <property type="entry name" value="Ikaros_C2H2-ZF"/>
</dbReference>
<evidence type="ECO:0000256" key="11">
    <source>
        <dbReference type="SAM" id="Coils"/>
    </source>
</evidence>
<dbReference type="FunFam" id="3.30.160.60:FF:000325">
    <property type="entry name" value="ZFP90 zinc finger protein"/>
    <property type="match status" value="1"/>
</dbReference>
<dbReference type="Pfam" id="PF13909">
    <property type="entry name" value="zf-H2C2_5"/>
    <property type="match status" value="1"/>
</dbReference>
<feature type="coiled-coil region" evidence="11">
    <location>
        <begin position="122"/>
        <end position="156"/>
    </location>
</feature>
<keyword evidence="11" id="KW-0175">Coiled coil</keyword>
<dbReference type="SUPFAM" id="SSF57667">
    <property type="entry name" value="beta-beta-alpha zinc fingers"/>
    <property type="match status" value="5"/>
</dbReference>
<keyword evidence="9" id="KW-0539">Nucleus</keyword>
<evidence type="ECO:0000313" key="14">
    <source>
        <dbReference type="EMBL" id="KAK6623053.1"/>
    </source>
</evidence>
<evidence type="ECO:0000256" key="6">
    <source>
        <dbReference type="ARBA" id="ARBA00023015"/>
    </source>
</evidence>
<evidence type="ECO:0000313" key="15">
    <source>
        <dbReference type="Proteomes" id="UP001372834"/>
    </source>
</evidence>
<dbReference type="Pfam" id="PF00096">
    <property type="entry name" value="zf-C2H2"/>
    <property type="match status" value="3"/>
</dbReference>
<dbReference type="Proteomes" id="UP001372834">
    <property type="component" value="Unassembled WGS sequence"/>
</dbReference>
<dbReference type="GO" id="GO:0008270">
    <property type="term" value="F:zinc ion binding"/>
    <property type="evidence" value="ECO:0007669"/>
    <property type="project" value="UniProtKB-KW"/>
</dbReference>
<dbReference type="AlphaFoldDB" id="A0AAN8P9Z8"/>
<name>A0AAN8P9Z8_POLSC</name>
<dbReference type="FunFam" id="3.30.160.60:FF:000255">
    <property type="entry name" value="Zinc finger and AT-hook domain containing"/>
    <property type="match status" value="1"/>
</dbReference>
<dbReference type="GO" id="GO:0005634">
    <property type="term" value="C:nucleus"/>
    <property type="evidence" value="ECO:0007669"/>
    <property type="project" value="UniProtKB-SubCell"/>
</dbReference>
<dbReference type="PROSITE" id="PS50157">
    <property type="entry name" value="ZINC_FINGER_C2H2_2"/>
    <property type="match status" value="6"/>
</dbReference>
<evidence type="ECO:0000259" key="13">
    <source>
        <dbReference type="PROSITE" id="PS50157"/>
    </source>
</evidence>
<evidence type="ECO:0000256" key="1">
    <source>
        <dbReference type="ARBA" id="ARBA00004123"/>
    </source>
</evidence>
<dbReference type="FunFam" id="3.30.160.60:FF:000032">
    <property type="entry name" value="Krueppel-like factor 4"/>
    <property type="match status" value="1"/>
</dbReference>
<keyword evidence="7" id="KW-0238">DNA-binding</keyword>
<organism evidence="14 15">
    <name type="scientific">Polyplax serrata</name>
    <name type="common">Common mouse louse</name>
    <dbReference type="NCBI Taxonomy" id="468196"/>
    <lineage>
        <taxon>Eukaryota</taxon>
        <taxon>Metazoa</taxon>
        <taxon>Ecdysozoa</taxon>
        <taxon>Arthropoda</taxon>
        <taxon>Hexapoda</taxon>
        <taxon>Insecta</taxon>
        <taxon>Pterygota</taxon>
        <taxon>Neoptera</taxon>
        <taxon>Paraneoptera</taxon>
        <taxon>Psocodea</taxon>
        <taxon>Troctomorpha</taxon>
        <taxon>Phthiraptera</taxon>
        <taxon>Anoplura</taxon>
        <taxon>Polyplacidae</taxon>
        <taxon>Polyplax</taxon>
    </lineage>
</organism>